<dbReference type="PROSITE" id="PS00081">
    <property type="entry name" value="LIPOXYGENASE_2"/>
    <property type="match status" value="1"/>
</dbReference>
<dbReference type="PANTHER" id="PTHR11771">
    <property type="entry name" value="LIPOXYGENASE"/>
    <property type="match status" value="1"/>
</dbReference>
<comment type="subcellular location">
    <subcellularLocation>
        <location evidence="1">Cytoplasm</location>
    </subcellularLocation>
</comment>
<name>A0A8T3E7N0_9TELE</name>
<dbReference type="GO" id="GO:0034440">
    <property type="term" value="P:lipid oxidation"/>
    <property type="evidence" value="ECO:0007669"/>
    <property type="project" value="InterPro"/>
</dbReference>
<dbReference type="AlphaFoldDB" id="A0A8T3E7N0"/>
<keyword evidence="9" id="KW-0443">Lipid metabolism</keyword>
<keyword evidence="4" id="KW-0963">Cytoplasm</keyword>
<keyword evidence="17" id="KW-1185">Reference proteome</keyword>
<dbReference type="InterPro" id="IPR020834">
    <property type="entry name" value="LipOase_CS"/>
</dbReference>
<dbReference type="PRINTS" id="PR00467">
    <property type="entry name" value="MAMLPOXGNASE"/>
</dbReference>
<protein>
    <recommendedName>
        <fullName evidence="18">Arachidonate 15-lipoxygenase B-like</fullName>
    </recommendedName>
</protein>
<dbReference type="Gene3D" id="2.60.60.20">
    <property type="entry name" value="PLAT/LH2 domain"/>
    <property type="match status" value="1"/>
</dbReference>
<dbReference type="PRINTS" id="PR00087">
    <property type="entry name" value="LIPOXYGENASE"/>
</dbReference>
<keyword evidence="6" id="KW-0223">Dioxygenase</keyword>
<dbReference type="FunFam" id="1.20.245.10:FF:000001">
    <property type="entry name" value="Arachidonate 5-lipoxygenase a"/>
    <property type="match status" value="1"/>
</dbReference>
<evidence type="ECO:0000256" key="8">
    <source>
        <dbReference type="ARBA" id="ARBA00023004"/>
    </source>
</evidence>
<dbReference type="GO" id="GO:0016702">
    <property type="term" value="F:oxidoreductase activity, acting on single donors with incorporation of molecular oxygen, incorporation of two atoms of oxygen"/>
    <property type="evidence" value="ECO:0007669"/>
    <property type="project" value="InterPro"/>
</dbReference>
<dbReference type="Pfam" id="PF00305">
    <property type="entry name" value="Lipoxygenase"/>
    <property type="match status" value="1"/>
</dbReference>
<evidence type="ECO:0008006" key="18">
    <source>
        <dbReference type="Google" id="ProtNLM"/>
    </source>
</evidence>
<evidence type="ECO:0000259" key="14">
    <source>
        <dbReference type="PROSITE" id="PS50095"/>
    </source>
</evidence>
<dbReference type="InterPro" id="IPR036392">
    <property type="entry name" value="PLAT/LH2_dom_sf"/>
</dbReference>
<feature type="binding site" evidence="11">
    <location>
        <position position="119"/>
    </location>
    <ligand>
        <name>Ca(2+)</name>
        <dbReference type="ChEBI" id="CHEBI:29108"/>
        <label>1</label>
    </ligand>
</feature>
<dbReference type="PROSITE" id="PS50095">
    <property type="entry name" value="PLAT"/>
    <property type="match status" value="1"/>
</dbReference>
<dbReference type="InterPro" id="IPR001024">
    <property type="entry name" value="PLAT/LH2_dom"/>
</dbReference>
<comment type="similarity">
    <text evidence="3">Belongs to the lipoxygenase family.</text>
</comment>
<evidence type="ECO:0000256" key="9">
    <source>
        <dbReference type="ARBA" id="ARBA00023098"/>
    </source>
</evidence>
<evidence type="ECO:0000256" key="13">
    <source>
        <dbReference type="PROSITE-ProRule" id="PRU00152"/>
    </source>
</evidence>
<feature type="site" description="Essential for stabilizing binding to COTL1" evidence="12">
    <location>
        <position position="146"/>
    </location>
</feature>
<dbReference type="Pfam" id="PF01477">
    <property type="entry name" value="PLAT"/>
    <property type="match status" value="1"/>
</dbReference>
<feature type="binding site" evidence="10">
    <location>
        <position position="583"/>
    </location>
    <ligand>
        <name>Fe cation</name>
        <dbReference type="ChEBI" id="CHEBI:24875"/>
        <note>catalytic</note>
    </ligand>
</feature>
<keyword evidence="11" id="KW-0106">Calcium</keyword>
<dbReference type="SMART" id="SM00308">
    <property type="entry name" value="LH2"/>
    <property type="match status" value="1"/>
</dbReference>
<comment type="cofactor">
    <cofactor evidence="10">
        <name>Fe cation</name>
        <dbReference type="ChEBI" id="CHEBI:24875"/>
    </cofactor>
    <text evidence="10">Binds 1 Fe cation per subunit.</text>
</comment>
<dbReference type="OrthoDB" id="407298at2759"/>
<proteinExistence type="inferred from homology"/>
<evidence type="ECO:0000256" key="12">
    <source>
        <dbReference type="PIRSR" id="PIRSR601885-3"/>
    </source>
</evidence>
<dbReference type="EMBL" id="JAERUA010000002">
    <property type="protein sequence ID" value="KAI1902798.1"/>
    <property type="molecule type" value="Genomic_DNA"/>
</dbReference>
<dbReference type="GO" id="GO:0005506">
    <property type="term" value="F:iron ion binding"/>
    <property type="evidence" value="ECO:0007669"/>
    <property type="project" value="InterPro"/>
</dbReference>
<keyword evidence="8 10" id="KW-0408">Iron</keyword>
<dbReference type="InterPro" id="IPR001885">
    <property type="entry name" value="LipOase_mml"/>
</dbReference>
<dbReference type="InterPro" id="IPR000907">
    <property type="entry name" value="LipOase"/>
</dbReference>
<dbReference type="Gene3D" id="3.10.450.60">
    <property type="match status" value="1"/>
</dbReference>
<comment type="caution">
    <text evidence="16">The sequence shown here is derived from an EMBL/GenBank/DDBJ whole genome shotgun (WGS) entry which is preliminary data.</text>
</comment>
<dbReference type="PROSITE" id="PS51393">
    <property type="entry name" value="LIPOXYGENASE_3"/>
    <property type="match status" value="1"/>
</dbReference>
<evidence type="ECO:0000256" key="4">
    <source>
        <dbReference type="ARBA" id="ARBA00022490"/>
    </source>
</evidence>
<feature type="binding site" evidence="10">
    <location>
        <position position="706"/>
    </location>
    <ligand>
        <name>Fe cation</name>
        <dbReference type="ChEBI" id="CHEBI:24875"/>
        <note>catalytic</note>
    </ligand>
</feature>
<feature type="binding site" evidence="10">
    <location>
        <position position="408"/>
    </location>
    <ligand>
        <name>Fe cation</name>
        <dbReference type="ChEBI" id="CHEBI:24875"/>
        <note>catalytic</note>
    </ligand>
</feature>
<evidence type="ECO:0000256" key="6">
    <source>
        <dbReference type="ARBA" id="ARBA00022964"/>
    </source>
</evidence>
<evidence type="ECO:0000313" key="16">
    <source>
        <dbReference type="EMBL" id="KAI1902798.1"/>
    </source>
</evidence>
<comment type="pathway">
    <text evidence="2">Lipid metabolism.</text>
</comment>
<dbReference type="SUPFAM" id="SSF48484">
    <property type="entry name" value="Lipoxigenase"/>
    <property type="match status" value="1"/>
</dbReference>
<feature type="domain" description="Lipoxygenase" evidence="15">
    <location>
        <begin position="162"/>
        <end position="706"/>
    </location>
</feature>
<comment type="caution">
    <text evidence="13">Lacks conserved residue(s) required for the propagation of feature annotation.</text>
</comment>
<organism evidence="16 17">
    <name type="scientific">Albula goreensis</name>
    <dbReference type="NCBI Taxonomy" id="1534307"/>
    <lineage>
        <taxon>Eukaryota</taxon>
        <taxon>Metazoa</taxon>
        <taxon>Chordata</taxon>
        <taxon>Craniata</taxon>
        <taxon>Vertebrata</taxon>
        <taxon>Euteleostomi</taxon>
        <taxon>Actinopterygii</taxon>
        <taxon>Neopterygii</taxon>
        <taxon>Teleostei</taxon>
        <taxon>Albuliformes</taxon>
        <taxon>Albulidae</taxon>
        <taxon>Albula</taxon>
    </lineage>
</organism>
<evidence type="ECO:0000256" key="1">
    <source>
        <dbReference type="ARBA" id="ARBA00004496"/>
    </source>
</evidence>
<evidence type="ECO:0000313" key="17">
    <source>
        <dbReference type="Proteomes" id="UP000829720"/>
    </source>
</evidence>
<gene>
    <name evidence="16" type="ORF">AGOR_G00019790</name>
</gene>
<dbReference type="InterPro" id="IPR036226">
    <property type="entry name" value="LipOase_C_sf"/>
</dbReference>
<keyword evidence="7" id="KW-0560">Oxidoreductase</keyword>
<dbReference type="GO" id="GO:0005737">
    <property type="term" value="C:cytoplasm"/>
    <property type="evidence" value="ECO:0007669"/>
    <property type="project" value="UniProtKB-SubCell"/>
</dbReference>
<evidence type="ECO:0000256" key="2">
    <source>
        <dbReference type="ARBA" id="ARBA00005189"/>
    </source>
</evidence>
<dbReference type="InterPro" id="IPR013819">
    <property type="entry name" value="LipOase_C"/>
</dbReference>
<evidence type="ECO:0000259" key="15">
    <source>
        <dbReference type="PROSITE" id="PS51393"/>
    </source>
</evidence>
<feature type="domain" description="PLAT" evidence="14">
    <location>
        <begin position="42"/>
        <end position="161"/>
    </location>
</feature>
<evidence type="ECO:0000256" key="10">
    <source>
        <dbReference type="PIRSR" id="PIRSR601885-1"/>
    </source>
</evidence>
<sequence>MYTKAYFASLRNWLANFHLWEQDVRSADLDSSFLLAPVREMEVYVVTLRTAPGPRSSTYCTVLVTLIGTSGESQPVSLEREHLISGSAHTITVTAERPLGAVVLVRLRLQTRPGFPDLDWHCQDVEVGVGGGGKERQVDHFPCNKWLRTADGDIELRNGQVCTVNSETLQILKDHRMREIKNKQQHFRWRTFAQGVPNCVDMDSLKPLGPNLSYTRQSPGTELQYLRGFADRAVPWSGFEELWTLFALNVRDNHVAKYVQAHWSEDSFFGYQCLNGCNPMMISQVHSLPPNLPVTTDMLCPFLPQASSLELELERGTLFLLDYKVVEGVPPNTVNGQQQYLAAPLCLLYYNPQGELKPIAIQLQQTPGPENPVFLPSDPEPDWLLAKMWVRCADFQCHQLISHFLVTHLLGEVYCTATLRQLPEIHPLHQLLMPHIRTTLQINIQARLSLLAPGGVFDKSIACGLEGLPVLLRQGTEQLRYSALCVPEDLNNRGVGKLPINYYSQDAMRVWNALHRFTVAWVDLYYPNDSDVQHDTELQMWIQEIFTYGALDQKSTGFPQAFQTKMELSKFVTMVIFSSSAQHAAVNFSQLDFNLWMPNCPATMSRPPPQSKGSVTWEDLLSMLPPVNATCSVLTTLTLLSQPSLDYVPLGQYREHNFTSGAPQRLAAALQVELKAIGSEIAERNTKLTLPYTYLSPDRIENSVAI</sequence>
<evidence type="ECO:0000256" key="5">
    <source>
        <dbReference type="ARBA" id="ARBA00022723"/>
    </source>
</evidence>
<dbReference type="SUPFAM" id="SSF49723">
    <property type="entry name" value="Lipase/lipooxygenase domain (PLAT/LH2 domain)"/>
    <property type="match status" value="1"/>
</dbReference>
<accession>A0A8T3E7N0</accession>
<evidence type="ECO:0000256" key="7">
    <source>
        <dbReference type="ARBA" id="ARBA00023002"/>
    </source>
</evidence>
<evidence type="ECO:0000256" key="3">
    <source>
        <dbReference type="ARBA" id="ARBA00009419"/>
    </source>
</evidence>
<keyword evidence="5 10" id="KW-0479">Metal-binding</keyword>
<evidence type="ECO:0000256" key="11">
    <source>
        <dbReference type="PIRSR" id="PIRSR601885-2"/>
    </source>
</evidence>
<dbReference type="Gene3D" id="1.20.245.10">
    <property type="entry name" value="Lipoxygenase-1, Domain 5"/>
    <property type="match status" value="1"/>
</dbReference>
<reference evidence="16" key="1">
    <citation type="submission" date="2021-01" db="EMBL/GenBank/DDBJ databases">
        <authorList>
            <person name="Zahm M."/>
            <person name="Roques C."/>
            <person name="Cabau C."/>
            <person name="Klopp C."/>
            <person name="Donnadieu C."/>
            <person name="Jouanno E."/>
            <person name="Lampietro C."/>
            <person name="Louis A."/>
            <person name="Herpin A."/>
            <person name="Echchiki A."/>
            <person name="Berthelot C."/>
            <person name="Parey E."/>
            <person name="Roest-Crollius H."/>
            <person name="Braasch I."/>
            <person name="Postlethwait J."/>
            <person name="Bobe J."/>
            <person name="Montfort J."/>
            <person name="Bouchez O."/>
            <person name="Begum T."/>
            <person name="Mejri S."/>
            <person name="Adams A."/>
            <person name="Chen W.-J."/>
            <person name="Guiguen Y."/>
        </authorList>
    </citation>
    <scope>NUCLEOTIDE SEQUENCE</scope>
    <source>
        <tissue evidence="16">Blood</tissue>
    </source>
</reference>
<feature type="binding site" evidence="10">
    <location>
        <position position="403"/>
    </location>
    <ligand>
        <name>Fe cation</name>
        <dbReference type="ChEBI" id="CHEBI:24875"/>
        <note>catalytic</note>
    </ligand>
</feature>
<dbReference type="Proteomes" id="UP000829720">
    <property type="component" value="Unassembled WGS sequence"/>
</dbReference>